<keyword evidence="5" id="KW-0472">Membrane</keyword>
<dbReference type="GO" id="GO:0008270">
    <property type="term" value="F:zinc ion binding"/>
    <property type="evidence" value="ECO:0007669"/>
    <property type="project" value="UniProtKB-KW"/>
</dbReference>
<accession>A0A401P6L2</accession>
<dbReference type="Pfam" id="PF00643">
    <property type="entry name" value="zf-B_box"/>
    <property type="match status" value="1"/>
</dbReference>
<dbReference type="SUPFAM" id="SSF57850">
    <property type="entry name" value="RING/U-box"/>
    <property type="match status" value="1"/>
</dbReference>
<keyword evidence="9" id="KW-1185">Reference proteome</keyword>
<keyword evidence="5" id="KW-0812">Transmembrane</keyword>
<dbReference type="PROSITE" id="PS50089">
    <property type="entry name" value="ZF_RING_2"/>
    <property type="match status" value="1"/>
</dbReference>
<evidence type="ECO:0000259" key="6">
    <source>
        <dbReference type="PROSITE" id="PS50089"/>
    </source>
</evidence>
<evidence type="ECO:0008006" key="10">
    <source>
        <dbReference type="Google" id="ProtNLM"/>
    </source>
</evidence>
<keyword evidence="2 4" id="KW-0863">Zinc-finger</keyword>
<keyword evidence="5" id="KW-1133">Transmembrane helix</keyword>
<keyword evidence="1" id="KW-0479">Metal-binding</keyword>
<feature type="domain" description="B box-type" evidence="7">
    <location>
        <begin position="113"/>
        <end position="155"/>
    </location>
</feature>
<evidence type="ECO:0000256" key="1">
    <source>
        <dbReference type="ARBA" id="ARBA00022723"/>
    </source>
</evidence>
<evidence type="ECO:0000256" key="3">
    <source>
        <dbReference type="ARBA" id="ARBA00022833"/>
    </source>
</evidence>
<comment type="caution">
    <text evidence="8">The sequence shown here is derived from an EMBL/GenBank/DDBJ whole genome shotgun (WGS) entry which is preliminary data.</text>
</comment>
<dbReference type="OrthoDB" id="6105938at2759"/>
<dbReference type="AlphaFoldDB" id="A0A401P6L2"/>
<dbReference type="InterPro" id="IPR000315">
    <property type="entry name" value="Znf_B-box"/>
</dbReference>
<dbReference type="Pfam" id="PF13445">
    <property type="entry name" value="zf-RING_UBOX"/>
    <property type="match status" value="1"/>
</dbReference>
<dbReference type="SMART" id="SM00336">
    <property type="entry name" value="BBOX"/>
    <property type="match status" value="1"/>
</dbReference>
<dbReference type="Gene3D" id="3.30.40.10">
    <property type="entry name" value="Zinc/RING finger domain, C3HC4 (zinc finger)"/>
    <property type="match status" value="1"/>
</dbReference>
<dbReference type="Proteomes" id="UP000288216">
    <property type="component" value="Unassembled WGS sequence"/>
</dbReference>
<feature type="transmembrane region" description="Helical" evidence="5">
    <location>
        <begin position="343"/>
        <end position="365"/>
    </location>
</feature>
<dbReference type="InterPro" id="IPR013083">
    <property type="entry name" value="Znf_RING/FYVE/PHD"/>
</dbReference>
<evidence type="ECO:0000259" key="7">
    <source>
        <dbReference type="PROSITE" id="PS50119"/>
    </source>
</evidence>
<proteinExistence type="predicted"/>
<dbReference type="SUPFAM" id="SSF57845">
    <property type="entry name" value="B-box zinc-binding domain"/>
    <property type="match status" value="1"/>
</dbReference>
<feature type="domain" description="RING-type" evidence="6">
    <location>
        <begin position="35"/>
        <end position="82"/>
    </location>
</feature>
<dbReference type="CDD" id="cd16762">
    <property type="entry name" value="RING-HC_TRIM13_C-V"/>
    <property type="match status" value="1"/>
</dbReference>
<dbReference type="PROSITE" id="PS50119">
    <property type="entry name" value="ZF_BBOX"/>
    <property type="match status" value="1"/>
</dbReference>
<dbReference type="OMA" id="WRQSPFK"/>
<dbReference type="EMBL" id="BFAA01008563">
    <property type="protein sequence ID" value="GCB68772.1"/>
    <property type="molecule type" value="Genomic_DNA"/>
</dbReference>
<dbReference type="InterPro" id="IPR017907">
    <property type="entry name" value="Znf_RING_CS"/>
</dbReference>
<gene>
    <name evidence="8" type="ORF">scyTo_0015253</name>
</gene>
<dbReference type="SMART" id="SM00184">
    <property type="entry name" value="RING"/>
    <property type="match status" value="1"/>
</dbReference>
<dbReference type="PROSITE" id="PS00518">
    <property type="entry name" value="ZF_RING_1"/>
    <property type="match status" value="1"/>
</dbReference>
<dbReference type="InterPro" id="IPR001841">
    <property type="entry name" value="Znf_RING"/>
</dbReference>
<evidence type="ECO:0000256" key="5">
    <source>
        <dbReference type="SAM" id="Phobius"/>
    </source>
</evidence>
<organism evidence="8 9">
    <name type="scientific">Scyliorhinus torazame</name>
    <name type="common">Cloudy catshark</name>
    <name type="synonym">Catulus torazame</name>
    <dbReference type="NCBI Taxonomy" id="75743"/>
    <lineage>
        <taxon>Eukaryota</taxon>
        <taxon>Metazoa</taxon>
        <taxon>Chordata</taxon>
        <taxon>Craniata</taxon>
        <taxon>Vertebrata</taxon>
        <taxon>Chondrichthyes</taxon>
        <taxon>Elasmobranchii</taxon>
        <taxon>Galeomorphii</taxon>
        <taxon>Galeoidea</taxon>
        <taxon>Carcharhiniformes</taxon>
        <taxon>Scyliorhinidae</taxon>
        <taxon>Scyliorhinus</taxon>
    </lineage>
</organism>
<evidence type="ECO:0000313" key="9">
    <source>
        <dbReference type="Proteomes" id="UP000288216"/>
    </source>
</evidence>
<reference evidence="8 9" key="1">
    <citation type="journal article" date="2018" name="Nat. Ecol. Evol.">
        <title>Shark genomes provide insights into elasmobranch evolution and the origin of vertebrates.</title>
        <authorList>
            <person name="Hara Y"/>
            <person name="Yamaguchi K"/>
            <person name="Onimaru K"/>
            <person name="Kadota M"/>
            <person name="Koyanagi M"/>
            <person name="Keeley SD"/>
            <person name="Tatsumi K"/>
            <person name="Tanaka K"/>
            <person name="Motone F"/>
            <person name="Kageyama Y"/>
            <person name="Nozu R"/>
            <person name="Adachi N"/>
            <person name="Nishimura O"/>
            <person name="Nakagawa R"/>
            <person name="Tanegashima C"/>
            <person name="Kiyatake I"/>
            <person name="Matsumoto R"/>
            <person name="Murakumo K"/>
            <person name="Nishida K"/>
            <person name="Terakita A"/>
            <person name="Kuratani S"/>
            <person name="Sato K"/>
            <person name="Hyodo S Kuraku.S."/>
        </authorList>
    </citation>
    <scope>NUCLEOTIDE SEQUENCE [LARGE SCALE GENOMIC DNA]</scope>
</reference>
<protein>
    <recommendedName>
        <fullName evidence="10">RING-type domain-containing protein</fullName>
    </recommendedName>
</protein>
<evidence type="ECO:0000256" key="2">
    <source>
        <dbReference type="ARBA" id="ARBA00022771"/>
    </source>
</evidence>
<dbReference type="STRING" id="75743.A0A401P6L2"/>
<evidence type="ECO:0000256" key="4">
    <source>
        <dbReference type="PROSITE-ProRule" id="PRU00024"/>
    </source>
</evidence>
<sequence length="418" mass="47824">MRLCAVSLEIAVEGSAIVTGRLLPEMELFEEELTCPICCCLFEDPRVLPCSHNFCKQCLEGILEGSGRGMQYKVPFKCPTCRKETPAMGISNLQVNYSLRGIIEKYNRIRIIPKIPICRKHSGQPLNIFCSTDLQLICGFCATMGDHEGHSFCAIKDAYREEREAFDGLFQGLETWCSADVQTCLEKLESDKKKSLQLISKDAKKVMEYFTKLQHTLEQKKNEILSDFETMKLVVMQAYDPEINKLKMILEEQKRAFTMAETFKDVTDPVLFLQQMQEFRDKIKVVKETPLPSCTDVEVHPVMKNFNTSRWDSVRLKDVDKVTLPTENYTFRFKDPAKKTGRVFTVSIICLLLFIMAFCHCEVILESIEALKSQMTTLTGLVHYSEIVDILSLGCQGCKSIIHKLWQNVAEFVQILKL</sequence>
<keyword evidence="3" id="KW-0862">Zinc</keyword>
<dbReference type="InterPro" id="IPR050143">
    <property type="entry name" value="TRIM/RBCC"/>
</dbReference>
<dbReference type="PANTHER" id="PTHR24103">
    <property type="entry name" value="E3 UBIQUITIN-PROTEIN LIGASE TRIM"/>
    <property type="match status" value="1"/>
</dbReference>
<name>A0A401P6L2_SCYTO</name>
<dbReference type="Gene3D" id="3.30.160.60">
    <property type="entry name" value="Classic Zinc Finger"/>
    <property type="match status" value="1"/>
</dbReference>
<evidence type="ECO:0000313" key="8">
    <source>
        <dbReference type="EMBL" id="GCB68772.1"/>
    </source>
</evidence>
<dbReference type="InterPro" id="IPR027370">
    <property type="entry name" value="Znf-RING_euk"/>
</dbReference>